<comment type="similarity">
    <text evidence="1">Belongs to the peroxiredoxin family. AhpC/Prx1 subfamily.</text>
</comment>
<dbReference type="GeneTree" id="ENSGT00940000153430"/>
<dbReference type="FunFam" id="3.40.30.10:FF:000003">
    <property type="entry name" value="Peroxiredoxin 1"/>
    <property type="match status" value="1"/>
</dbReference>
<keyword evidence="4" id="KW-0049">Antioxidant</keyword>
<evidence type="ECO:0000313" key="15">
    <source>
        <dbReference type="Ensembl" id="ENSPANP00000056479.1"/>
    </source>
</evidence>
<dbReference type="GO" id="GO:0005769">
    <property type="term" value="C:early endosome"/>
    <property type="evidence" value="ECO:0007669"/>
    <property type="project" value="Ensembl"/>
</dbReference>
<evidence type="ECO:0000256" key="13">
    <source>
        <dbReference type="SAM" id="MobiDB-lite"/>
    </source>
</evidence>
<keyword evidence="16" id="KW-1185">Reference proteome</keyword>
<dbReference type="Proteomes" id="UP000028761">
    <property type="component" value="Chromosome 11"/>
</dbReference>
<dbReference type="InterPro" id="IPR036249">
    <property type="entry name" value="Thioredoxin-like_sf"/>
</dbReference>
<evidence type="ECO:0000256" key="9">
    <source>
        <dbReference type="ARBA" id="ARBA00042158"/>
    </source>
</evidence>
<evidence type="ECO:0000259" key="14">
    <source>
        <dbReference type="PROSITE" id="PS51352"/>
    </source>
</evidence>
<evidence type="ECO:0000256" key="11">
    <source>
        <dbReference type="ARBA" id="ARBA00046731"/>
    </source>
</evidence>
<dbReference type="Ensembl" id="ENSPANT00000069573.1">
    <property type="protein sequence ID" value="ENSPANP00000056479.1"/>
    <property type="gene ID" value="ENSPANG00000048950.1"/>
</dbReference>
<protein>
    <recommendedName>
        <fullName evidence="8">Thioredoxin-dependent peroxide reductase, mitochondrial</fullName>
        <ecNumber evidence="2">1.11.1.24</ecNumber>
    </recommendedName>
    <alternativeName>
        <fullName evidence="9">Thioredoxin-dependent peroxiredoxin 3</fullName>
    </alternativeName>
</protein>
<dbReference type="GO" id="GO:0042542">
    <property type="term" value="P:response to hydrogen peroxide"/>
    <property type="evidence" value="ECO:0007669"/>
    <property type="project" value="Ensembl"/>
</dbReference>
<evidence type="ECO:0000313" key="16">
    <source>
        <dbReference type="Proteomes" id="UP000028761"/>
    </source>
</evidence>
<feature type="compositionally biased region" description="Pro residues" evidence="13">
    <location>
        <begin position="57"/>
        <end position="79"/>
    </location>
</feature>
<feature type="region of interest" description="Disordered" evidence="13">
    <location>
        <begin position="29"/>
        <end position="79"/>
    </location>
</feature>
<dbReference type="InterPro" id="IPR013766">
    <property type="entry name" value="Thioredoxin_domain"/>
</dbReference>
<dbReference type="GO" id="GO:0001893">
    <property type="term" value="P:maternal placenta development"/>
    <property type="evidence" value="ECO:0007669"/>
    <property type="project" value="Ensembl"/>
</dbReference>
<dbReference type="GO" id="GO:0032991">
    <property type="term" value="C:protein-containing complex"/>
    <property type="evidence" value="ECO:0007669"/>
    <property type="project" value="Ensembl"/>
</dbReference>
<comment type="function">
    <text evidence="10">Thiol-specific peroxidase that catalyzes the reduction of hydrogen peroxide and organic hydroperoxides to water and alcohols, respectively. Plays a role in cell protection against oxidative stress by detoxifying peroxides. Acts synergistically with MAP3K13 to regulate the activation of NF-kappa-B in the cytosol. Required for the maintenance of physical strength.</text>
</comment>
<dbReference type="GO" id="GO:0043027">
    <property type="term" value="F:cysteine-type endopeptidase inhibitor activity involved in apoptotic process"/>
    <property type="evidence" value="ECO:0007669"/>
    <property type="project" value="Ensembl"/>
</dbReference>
<gene>
    <name evidence="15" type="primary">PRDX3</name>
</gene>
<dbReference type="GO" id="GO:0030099">
    <property type="term" value="P:myeloid cell differentiation"/>
    <property type="evidence" value="ECO:0007669"/>
    <property type="project" value="Ensembl"/>
</dbReference>
<evidence type="ECO:0000256" key="3">
    <source>
        <dbReference type="ARBA" id="ARBA00022559"/>
    </source>
</evidence>
<evidence type="ECO:0000256" key="10">
    <source>
        <dbReference type="ARBA" id="ARBA00045559"/>
    </source>
</evidence>
<dbReference type="GO" id="GO:0034614">
    <property type="term" value="P:cellular response to reactive oxygen species"/>
    <property type="evidence" value="ECO:0007669"/>
    <property type="project" value="Ensembl"/>
</dbReference>
<reference evidence="15" key="3">
    <citation type="submission" date="2025-09" db="UniProtKB">
        <authorList>
            <consortium name="Ensembl"/>
        </authorList>
    </citation>
    <scope>IDENTIFICATION</scope>
</reference>
<dbReference type="AlphaFoldDB" id="A0A8I5N6R9"/>
<dbReference type="EC" id="1.11.1.24" evidence="2"/>
<dbReference type="GO" id="GO:0043066">
    <property type="term" value="P:negative regulation of apoptotic process"/>
    <property type="evidence" value="ECO:0007669"/>
    <property type="project" value="Ensembl"/>
</dbReference>
<reference evidence="15 16" key="1">
    <citation type="submission" date="2012-03" db="EMBL/GenBank/DDBJ databases">
        <title>Whole Genome Assembly of Papio anubis.</title>
        <authorList>
            <person name="Liu Y.L."/>
            <person name="Abraham K.A."/>
            <person name="Akbar H.A."/>
            <person name="Ali S.A."/>
            <person name="Anosike U.A."/>
            <person name="Aqrawi P.A."/>
            <person name="Arias F.A."/>
            <person name="Attaway T.A."/>
            <person name="Awwad R.A."/>
            <person name="Babu C.B."/>
            <person name="Bandaranaike D.B."/>
            <person name="Battles P.B."/>
            <person name="Bell A.B."/>
            <person name="Beltran B.B."/>
            <person name="Berhane-Mersha D.B."/>
            <person name="Bess C.B."/>
            <person name="Bickham C.B."/>
            <person name="Bolden T.B."/>
            <person name="Carter K.C."/>
            <person name="Chau D.C."/>
            <person name="Chavez A.C."/>
            <person name="Clerc-Blankenburg K.C."/>
            <person name="Coyle M.C."/>
            <person name="Dao M.D."/>
            <person name="Davila M.L.D."/>
            <person name="Davy-Carroll L.D."/>
            <person name="Denson S.D."/>
            <person name="Dinh H.D."/>
            <person name="Fernandez S.F."/>
            <person name="Fernando P.F."/>
            <person name="Forbes L.F."/>
            <person name="Francis C.F."/>
            <person name="Francisco L.F."/>
            <person name="Fu Q.F."/>
            <person name="Garcia-Iii R.G."/>
            <person name="Garrett T.G."/>
            <person name="Gross S.G."/>
            <person name="Gubbala S.G."/>
            <person name="Hirani K.H."/>
            <person name="Hogues M.H."/>
            <person name="Hollins B.H."/>
            <person name="Jackson L.J."/>
            <person name="Javaid M.J."/>
            <person name="Jhangiani S.J."/>
            <person name="Johnson A.J."/>
            <person name="Johnson B.J."/>
            <person name="Jones J.J."/>
            <person name="Joshi V.J."/>
            <person name="Kalu J.K."/>
            <person name="Khan N.K."/>
            <person name="Korchina V.K."/>
            <person name="Kovar C.K."/>
            <person name="Lago L.L."/>
            <person name="Lara F.L."/>
            <person name="Le T.-K.L."/>
            <person name="Lee S.L."/>
            <person name="Legall-Iii F.L."/>
            <person name="Lemon S.L."/>
            <person name="Liu J.L."/>
            <person name="Liu Y.-S.L."/>
            <person name="Liyanage D.L."/>
            <person name="Lopez J.L."/>
            <person name="Lorensuhewa L.L."/>
            <person name="Mata R.M."/>
            <person name="Mathew T.M."/>
            <person name="Mercado C.M."/>
            <person name="Mercado I.M."/>
            <person name="Morales K.M."/>
            <person name="Morgan M.M."/>
            <person name="Munidasa M.M."/>
            <person name="Ngo D.N."/>
            <person name="Nguyen L.N."/>
            <person name="Nguyen T.N."/>
            <person name="Nguyen N.N."/>
            <person name="Obregon M.O."/>
            <person name="Okwuonu G.O."/>
            <person name="Ongeri F.O."/>
            <person name="Onwere C.O."/>
            <person name="Osifeso I.O."/>
            <person name="Parra A.P."/>
            <person name="Patil S.P."/>
            <person name="Perez A.P."/>
            <person name="Perez Y.P."/>
            <person name="Pham C.P."/>
            <person name="Pu L.-L.P."/>
            <person name="Puazo M.P."/>
            <person name="Quiroz J.Q."/>
            <person name="Rouhana J.R."/>
            <person name="Ruiz M.R."/>
            <person name="Ruiz S.-J.R."/>
            <person name="Saada N.S."/>
            <person name="Santibanez J.S."/>
            <person name="Scheel M.S."/>
            <person name="Schneider B.S."/>
            <person name="Simmons D.S."/>
            <person name="Sisson I.S."/>
            <person name="Tang L.-Y.T."/>
            <person name="Thornton R.T."/>
            <person name="Tisius J.T."/>
            <person name="Toledanes G.T."/>
            <person name="Trejos Z.T."/>
            <person name="Usmani K.U."/>
            <person name="Varghese R.V."/>
            <person name="Vattathil S.V."/>
            <person name="Vee V.V."/>
            <person name="Walker D.W."/>
            <person name="Weissenberger G.W."/>
            <person name="White C.W."/>
            <person name="Williams A.W."/>
            <person name="Woodworth J.W."/>
            <person name="Wright R.W."/>
            <person name="Zhu Y.Z."/>
            <person name="Han Y.H."/>
            <person name="Newsham I.N."/>
            <person name="Nazareth L.N."/>
            <person name="Worley K.W."/>
            <person name="Muzny D.M."/>
            <person name="Rogers J.R."/>
            <person name="Gibbs R.G."/>
        </authorList>
    </citation>
    <scope>NUCLEOTIDE SEQUENCE [LARGE SCALE GENOMIC DNA]</scope>
</reference>
<dbReference type="GO" id="GO:0051881">
    <property type="term" value="P:regulation of mitochondrial membrane potential"/>
    <property type="evidence" value="ECO:0007669"/>
    <property type="project" value="Ensembl"/>
</dbReference>
<dbReference type="PROSITE" id="PS51352">
    <property type="entry name" value="THIOREDOXIN_2"/>
    <property type="match status" value="1"/>
</dbReference>
<dbReference type="GO" id="GO:0005654">
    <property type="term" value="C:nucleoplasm"/>
    <property type="evidence" value="ECO:0007669"/>
    <property type="project" value="Ensembl"/>
</dbReference>
<dbReference type="Pfam" id="PF00578">
    <property type="entry name" value="AhpC-TSA"/>
    <property type="match status" value="1"/>
</dbReference>
<accession>A0A8I5N6R9</accession>
<dbReference type="GO" id="GO:0019901">
    <property type="term" value="F:protein kinase binding"/>
    <property type="evidence" value="ECO:0007669"/>
    <property type="project" value="Ensembl"/>
</dbReference>
<dbReference type="Pfam" id="PF10417">
    <property type="entry name" value="1-cysPrx_C"/>
    <property type="match status" value="1"/>
</dbReference>
<dbReference type="SUPFAM" id="SSF52833">
    <property type="entry name" value="Thioredoxin-like"/>
    <property type="match status" value="1"/>
</dbReference>
<evidence type="ECO:0000256" key="5">
    <source>
        <dbReference type="ARBA" id="ARBA00023002"/>
    </source>
</evidence>
<feature type="domain" description="Thioredoxin" evidence="14">
    <location>
        <begin position="112"/>
        <end position="270"/>
    </location>
</feature>
<dbReference type="GO" id="GO:0042802">
    <property type="term" value="F:identical protein binding"/>
    <property type="evidence" value="ECO:0007669"/>
    <property type="project" value="Ensembl"/>
</dbReference>
<dbReference type="InterPro" id="IPR000866">
    <property type="entry name" value="AhpC/TSA"/>
</dbReference>
<evidence type="ECO:0000256" key="1">
    <source>
        <dbReference type="ARBA" id="ARBA00009796"/>
    </source>
</evidence>
<reference evidence="15" key="2">
    <citation type="submission" date="2025-08" db="UniProtKB">
        <authorList>
            <consortium name="Ensembl"/>
        </authorList>
    </citation>
    <scope>IDENTIFICATION</scope>
</reference>
<keyword evidence="3" id="KW-0575">Peroxidase</keyword>
<dbReference type="InterPro" id="IPR019479">
    <property type="entry name" value="Peroxiredoxin_C"/>
</dbReference>
<dbReference type="PANTHER" id="PTHR10681:SF128">
    <property type="entry name" value="THIOREDOXIN-DEPENDENT PEROXIDE REDUCTASE, MITOCHONDRIAL"/>
    <property type="match status" value="1"/>
</dbReference>
<dbReference type="GO" id="GO:0005829">
    <property type="term" value="C:cytosol"/>
    <property type="evidence" value="ECO:0007669"/>
    <property type="project" value="Ensembl"/>
</dbReference>
<dbReference type="CDD" id="cd03015">
    <property type="entry name" value="PRX_Typ2cys"/>
    <property type="match status" value="1"/>
</dbReference>
<keyword evidence="5" id="KW-0560">Oxidoreductase</keyword>
<dbReference type="PANTHER" id="PTHR10681">
    <property type="entry name" value="THIOREDOXIN PEROXIDASE"/>
    <property type="match status" value="1"/>
</dbReference>
<evidence type="ECO:0000256" key="8">
    <source>
        <dbReference type="ARBA" id="ARBA00040356"/>
    </source>
</evidence>
<evidence type="ECO:0000256" key="2">
    <source>
        <dbReference type="ARBA" id="ARBA00013017"/>
    </source>
</evidence>
<organism evidence="15 16">
    <name type="scientific">Papio anubis</name>
    <name type="common">Olive baboon</name>
    <dbReference type="NCBI Taxonomy" id="9555"/>
    <lineage>
        <taxon>Eukaryota</taxon>
        <taxon>Metazoa</taxon>
        <taxon>Chordata</taxon>
        <taxon>Craniata</taxon>
        <taxon>Vertebrata</taxon>
        <taxon>Euteleostomi</taxon>
        <taxon>Mammalia</taxon>
        <taxon>Eutheria</taxon>
        <taxon>Euarchontoglires</taxon>
        <taxon>Primates</taxon>
        <taxon>Haplorrhini</taxon>
        <taxon>Catarrhini</taxon>
        <taxon>Cercopithecidae</taxon>
        <taxon>Cercopithecinae</taxon>
        <taxon>Papio</taxon>
    </lineage>
</organism>
<name>A0A8I5N6R9_PAPAN</name>
<proteinExistence type="inferred from homology"/>
<dbReference type="InterPro" id="IPR050217">
    <property type="entry name" value="Peroxiredoxin"/>
</dbReference>
<sequence length="305" mass="33426">QNSGKYRKKYLIPRLDSFFLGWGDSRKTTCHLPKHSTLKGIPPSRSPGGREAGAPPAQSPPPAPPHRPQRPCPPPRRPRPCVPAHPAAPECTEDGGCCRKVASSVGSSYHAPAVTQHAPYFKGTAVVNGEFKDLSLDDFKGKYLVLFFYPLDFTFVCPTEIVAFSDKANEFHDVNCEVVAVSVDSHFSHLAWINTPRKNGGLGHMNIALLSDLTKQISRDYGVLLEGPGLALRGLFIIDPNGVIKHLSVNDLPVGRSVEETLRLVKAFQYVETHGEVCPADWTPDSPTIKPNPAASKEYFQKVNQ</sequence>
<comment type="subunit">
    <text evidence="11">Homodimer; disulfide-linked, upon oxidation. 6 homodimers assemble to form a ring-like dodecamer. Interacts with NEK6. Interacts with LRRK2. Interacts with MAP3K13. Interacts with RPS6KC1 (via PX domain).</text>
</comment>
<dbReference type="GO" id="GO:0005739">
    <property type="term" value="C:mitochondrion"/>
    <property type="evidence" value="ECO:0007669"/>
    <property type="project" value="Ensembl"/>
</dbReference>
<evidence type="ECO:0000256" key="7">
    <source>
        <dbReference type="ARBA" id="ARBA00023284"/>
    </source>
</evidence>
<dbReference type="GO" id="GO:0008284">
    <property type="term" value="P:positive regulation of cell population proliferation"/>
    <property type="evidence" value="ECO:0007669"/>
    <property type="project" value="Ensembl"/>
</dbReference>
<keyword evidence="7" id="KW-0676">Redox-active center</keyword>
<evidence type="ECO:0000256" key="4">
    <source>
        <dbReference type="ARBA" id="ARBA00022862"/>
    </source>
</evidence>
<comment type="catalytic activity">
    <reaction evidence="12">
        <text>a hydroperoxide + [thioredoxin]-dithiol = an alcohol + [thioredoxin]-disulfide + H2O</text>
        <dbReference type="Rhea" id="RHEA:62620"/>
        <dbReference type="Rhea" id="RHEA-COMP:10698"/>
        <dbReference type="Rhea" id="RHEA-COMP:10700"/>
        <dbReference type="ChEBI" id="CHEBI:15377"/>
        <dbReference type="ChEBI" id="CHEBI:29950"/>
        <dbReference type="ChEBI" id="CHEBI:30879"/>
        <dbReference type="ChEBI" id="CHEBI:35924"/>
        <dbReference type="ChEBI" id="CHEBI:50058"/>
        <dbReference type="EC" id="1.11.1.24"/>
    </reaction>
</comment>
<keyword evidence="6" id="KW-1015">Disulfide bond</keyword>
<dbReference type="GO" id="GO:0032496">
    <property type="term" value="P:response to lipopolysaccharide"/>
    <property type="evidence" value="ECO:0007669"/>
    <property type="project" value="Ensembl"/>
</dbReference>
<dbReference type="GO" id="GO:0007005">
    <property type="term" value="P:mitochondrion organization"/>
    <property type="evidence" value="ECO:0007669"/>
    <property type="project" value="Ensembl"/>
</dbReference>
<dbReference type="GO" id="GO:0005886">
    <property type="term" value="C:plasma membrane"/>
    <property type="evidence" value="ECO:0007669"/>
    <property type="project" value="Ensembl"/>
</dbReference>
<dbReference type="GO" id="GO:0008379">
    <property type="term" value="F:thioredoxin peroxidase activity"/>
    <property type="evidence" value="ECO:0007669"/>
    <property type="project" value="Ensembl"/>
</dbReference>
<dbReference type="Gene3D" id="3.40.30.10">
    <property type="entry name" value="Glutaredoxin"/>
    <property type="match status" value="1"/>
</dbReference>
<dbReference type="GO" id="GO:0042744">
    <property type="term" value="P:hydrogen peroxide catabolic process"/>
    <property type="evidence" value="ECO:0007669"/>
    <property type="project" value="Ensembl"/>
</dbReference>
<evidence type="ECO:0000256" key="12">
    <source>
        <dbReference type="ARBA" id="ARBA00049091"/>
    </source>
</evidence>
<dbReference type="GO" id="GO:0045454">
    <property type="term" value="P:cell redox homeostasis"/>
    <property type="evidence" value="ECO:0007669"/>
    <property type="project" value="TreeGrafter"/>
</dbReference>
<evidence type="ECO:0000256" key="6">
    <source>
        <dbReference type="ARBA" id="ARBA00023157"/>
    </source>
</evidence>